<reference evidence="2 3" key="1">
    <citation type="submission" date="2017-08" db="EMBL/GenBank/DDBJ databases">
        <title>Infants hospitalized years apart are colonized by the same room-sourced microbial strains.</title>
        <authorList>
            <person name="Brooks B."/>
            <person name="Olm M.R."/>
            <person name="Firek B.A."/>
            <person name="Baker R."/>
            <person name="Thomas B.C."/>
            <person name="Morowitz M.J."/>
            <person name="Banfield J.F."/>
        </authorList>
    </citation>
    <scope>NUCLEOTIDE SEQUENCE [LARGE SCALE GENOMIC DNA]</scope>
    <source>
        <strain evidence="2">S2_003_000_R2_4</strain>
    </source>
</reference>
<dbReference type="InterPro" id="IPR010982">
    <property type="entry name" value="Lambda_DNA-bd_dom_sf"/>
</dbReference>
<dbReference type="EMBL" id="QFQZ01000078">
    <property type="protein sequence ID" value="PZR31730.1"/>
    <property type="molecule type" value="Genomic_DNA"/>
</dbReference>
<sequence length="79" mass="8227">MLTAGQIRAARALLDWSQPQLAEAAGLSLMSIRRMEDPKIGTAQRAAANVEAVRAALDVAGVVFLEAGEQGGPGLRLKA</sequence>
<protein>
    <submittedName>
        <fullName evidence="2">Transcriptional regulator</fullName>
    </submittedName>
</protein>
<evidence type="ECO:0000313" key="3">
    <source>
        <dbReference type="Proteomes" id="UP000249393"/>
    </source>
</evidence>
<dbReference type="GO" id="GO:0003677">
    <property type="term" value="F:DNA binding"/>
    <property type="evidence" value="ECO:0007669"/>
    <property type="project" value="InterPro"/>
</dbReference>
<dbReference type="CDD" id="cd00093">
    <property type="entry name" value="HTH_XRE"/>
    <property type="match status" value="1"/>
</dbReference>
<comment type="caution">
    <text evidence="2">The sequence shown here is derived from an EMBL/GenBank/DDBJ whole genome shotgun (WGS) entry which is preliminary data.</text>
</comment>
<name>A0A2W5UVJ9_9CAUL</name>
<dbReference type="SUPFAM" id="SSF47413">
    <property type="entry name" value="lambda repressor-like DNA-binding domains"/>
    <property type="match status" value="1"/>
</dbReference>
<dbReference type="PROSITE" id="PS50943">
    <property type="entry name" value="HTH_CROC1"/>
    <property type="match status" value="1"/>
</dbReference>
<accession>A0A2W5UVJ9</accession>
<evidence type="ECO:0000259" key="1">
    <source>
        <dbReference type="PROSITE" id="PS50943"/>
    </source>
</evidence>
<dbReference type="Proteomes" id="UP000249393">
    <property type="component" value="Unassembled WGS sequence"/>
</dbReference>
<feature type="domain" description="HTH cro/C1-type" evidence="1">
    <location>
        <begin position="7"/>
        <end position="36"/>
    </location>
</feature>
<evidence type="ECO:0000313" key="2">
    <source>
        <dbReference type="EMBL" id="PZR31730.1"/>
    </source>
</evidence>
<gene>
    <name evidence="2" type="ORF">DI526_18865</name>
</gene>
<dbReference type="InterPro" id="IPR001387">
    <property type="entry name" value="Cro/C1-type_HTH"/>
</dbReference>
<organism evidence="2 3">
    <name type="scientific">Caulobacter segnis</name>
    <dbReference type="NCBI Taxonomy" id="88688"/>
    <lineage>
        <taxon>Bacteria</taxon>
        <taxon>Pseudomonadati</taxon>
        <taxon>Pseudomonadota</taxon>
        <taxon>Alphaproteobacteria</taxon>
        <taxon>Caulobacterales</taxon>
        <taxon>Caulobacteraceae</taxon>
        <taxon>Caulobacter</taxon>
    </lineage>
</organism>
<proteinExistence type="predicted"/>
<dbReference type="Gene3D" id="1.10.260.40">
    <property type="entry name" value="lambda repressor-like DNA-binding domains"/>
    <property type="match status" value="1"/>
</dbReference>
<dbReference type="AlphaFoldDB" id="A0A2W5UVJ9"/>